<keyword evidence="4 8" id="KW-0805">Transcription regulation</keyword>
<proteinExistence type="inferred from homology"/>
<comment type="subunit">
    <text evidence="8">Component of the Mediator complex.</text>
</comment>
<evidence type="ECO:0000256" key="6">
    <source>
        <dbReference type="ARBA" id="ARBA00023242"/>
    </source>
</evidence>
<evidence type="ECO:0000256" key="1">
    <source>
        <dbReference type="ARBA" id="ARBA00004123"/>
    </source>
</evidence>
<sequence>MTSGPEAKRIKLSLEPFIDNKTVDITNTGHEILKTEVPLAEKTMQNVDRIWFERGEWKDITEQSLKESIAKGNERVEEKKEQKESAEQQQLQLQQQQQGQMAPSGMDIVKLRESVINKLFHAKSEIDVALDVINILLASHHASTAKDLVLPAGSLSATYVTKPKPTLKAELEAVQLNLGLKRKQQRQASEYLKKSASALKSIIEREHEFWDEALNVRRHNWIMYANTNQMNGSFLIQYGFAEAGSDFNEASLGELKRADDGTQLSVAHVQARRVAVRLRHAGTLLGMTDDSKEEDENYAEPEPKNIQDRLVQANSTVFDAELFSNILAEAQTLNSNVHIGNDQVEINIDGDIDLSISKLPITNAETPPKDRAITNRMIDLSLRLLLLQRHNYNIWKTKAKILSPNPIVQQSLSKKSDTNNAANAMATSHHHHHTVIPRAQTRVDLPKTVPILFPIISITKFWVQFDRIRQVVHSILYPFRRLGFSVHFKVCSDDKVKSLYPSYGTVALYFDIGLHKGPHLRFILNQQTGVISALLPQTTVVLQQASELRVFLSREINVMCLETICNVANDIIRLHPNYQARMFLWKLDRIDESIHGSLCTKDGQWQHIHTQIHHDANMSSFHINFHVTSVKGQDEKLYSIENIQEYSALTFKERVTRIVEKIMADCCNE</sequence>
<dbReference type="PANTHER" id="PTHR13114:SF7">
    <property type="entry name" value="MEDIATOR OF RNA POLYMERASE II TRANSCRIPTION SUBUNIT 17"/>
    <property type="match status" value="1"/>
</dbReference>
<gene>
    <name evidence="8" type="primary">MED17</name>
    <name evidence="10" type="ORF">BCV72DRAFT_84330</name>
</gene>
<dbReference type="Pfam" id="PF10156">
    <property type="entry name" value="Med17"/>
    <property type="match status" value="1"/>
</dbReference>
<dbReference type="GO" id="GO:0006357">
    <property type="term" value="P:regulation of transcription by RNA polymerase II"/>
    <property type="evidence" value="ECO:0007669"/>
    <property type="project" value="InterPro"/>
</dbReference>
<dbReference type="GO" id="GO:0070847">
    <property type="term" value="C:core mediator complex"/>
    <property type="evidence" value="ECO:0007669"/>
    <property type="project" value="TreeGrafter"/>
</dbReference>
<comment type="function">
    <text evidence="8">Component of the Mediator complex, a coactivator involved in the regulated transcription of nearly all RNA polymerase II-dependent genes. Mediator functions as a bridge to convey information from gene-specific regulatory proteins to the basal RNA polymerase II transcription machinery. Mediator is recruited to promoters by direct interactions with regulatory proteins and serves as a scaffold for the assembly of a functional preinitiation complex with RNA polymerase II and the general transcription factors.</text>
</comment>
<keyword evidence="5 8" id="KW-0804">Transcription</keyword>
<dbReference type="OrthoDB" id="10251234at2759"/>
<evidence type="ECO:0000256" key="5">
    <source>
        <dbReference type="ARBA" id="ARBA00023163"/>
    </source>
</evidence>
<accession>A0A1X0R9H4</accession>
<evidence type="ECO:0000256" key="3">
    <source>
        <dbReference type="ARBA" id="ARBA00019610"/>
    </source>
</evidence>
<evidence type="ECO:0000256" key="9">
    <source>
        <dbReference type="SAM" id="MobiDB-lite"/>
    </source>
</evidence>
<reference evidence="10" key="1">
    <citation type="journal article" date="2016" name="Proc. Natl. Acad. Sci. U.S.A.">
        <title>Lipid metabolic changes in an early divergent fungus govern the establishment of a mutualistic symbiosis with endobacteria.</title>
        <authorList>
            <person name="Lastovetsky O.A."/>
            <person name="Gaspar M.L."/>
            <person name="Mondo S.J."/>
            <person name="LaButti K.M."/>
            <person name="Sandor L."/>
            <person name="Grigoriev I.V."/>
            <person name="Henry S.A."/>
            <person name="Pawlowska T.E."/>
        </authorList>
    </citation>
    <scope>NUCLEOTIDE SEQUENCE [LARGE SCALE GENOMIC DNA]</scope>
    <source>
        <strain evidence="10">ATCC 52814</strain>
    </source>
</reference>
<dbReference type="InterPro" id="IPR019313">
    <property type="entry name" value="Mediator_Med17"/>
</dbReference>
<organism evidence="10">
    <name type="scientific">Rhizopus microsporus var. microsporus</name>
    <dbReference type="NCBI Taxonomy" id="86635"/>
    <lineage>
        <taxon>Eukaryota</taxon>
        <taxon>Fungi</taxon>
        <taxon>Fungi incertae sedis</taxon>
        <taxon>Mucoromycota</taxon>
        <taxon>Mucoromycotina</taxon>
        <taxon>Mucoromycetes</taxon>
        <taxon>Mucorales</taxon>
        <taxon>Mucorineae</taxon>
        <taxon>Rhizopodaceae</taxon>
        <taxon>Rhizopus</taxon>
    </lineage>
</organism>
<evidence type="ECO:0000313" key="10">
    <source>
        <dbReference type="EMBL" id="ORE08662.1"/>
    </source>
</evidence>
<protein>
    <recommendedName>
        <fullName evidence="3 8">Mediator of RNA polymerase II transcription subunit 17</fullName>
    </recommendedName>
    <alternativeName>
        <fullName evidence="7 8">Mediator complex subunit 17</fullName>
    </alternativeName>
</protein>
<keyword evidence="6 8" id="KW-0539">Nucleus</keyword>
<keyword evidence="8" id="KW-0010">Activator</keyword>
<comment type="similarity">
    <text evidence="2 8">Belongs to the Mediator complex subunit 17 family.</text>
</comment>
<dbReference type="VEuPathDB" id="FungiDB:BCV72DRAFT_84330"/>
<name>A0A1X0R9H4_RHIZD</name>
<dbReference type="PANTHER" id="PTHR13114">
    <property type="entry name" value="MEDIATOR OF RNA POLYMERASE II TRANSCRIPTION SUBUNIT 17"/>
    <property type="match status" value="1"/>
</dbReference>
<dbReference type="EMBL" id="KV921885">
    <property type="protein sequence ID" value="ORE08662.1"/>
    <property type="molecule type" value="Genomic_DNA"/>
</dbReference>
<comment type="subcellular location">
    <subcellularLocation>
        <location evidence="1 8">Nucleus</location>
    </subcellularLocation>
</comment>
<dbReference type="GO" id="GO:0003712">
    <property type="term" value="F:transcription coregulator activity"/>
    <property type="evidence" value="ECO:0007669"/>
    <property type="project" value="InterPro"/>
</dbReference>
<evidence type="ECO:0000256" key="7">
    <source>
        <dbReference type="ARBA" id="ARBA00032014"/>
    </source>
</evidence>
<dbReference type="Proteomes" id="UP000242414">
    <property type="component" value="Unassembled WGS sequence"/>
</dbReference>
<dbReference type="AlphaFoldDB" id="A0A1X0R9H4"/>
<evidence type="ECO:0000256" key="8">
    <source>
        <dbReference type="RuleBase" id="RU364140"/>
    </source>
</evidence>
<feature type="region of interest" description="Disordered" evidence="9">
    <location>
        <begin position="76"/>
        <end position="101"/>
    </location>
</feature>
<evidence type="ECO:0000256" key="4">
    <source>
        <dbReference type="ARBA" id="ARBA00023015"/>
    </source>
</evidence>
<dbReference type="GO" id="GO:0016592">
    <property type="term" value="C:mediator complex"/>
    <property type="evidence" value="ECO:0007669"/>
    <property type="project" value="InterPro"/>
</dbReference>
<feature type="compositionally biased region" description="Basic and acidic residues" evidence="9">
    <location>
        <begin position="76"/>
        <end position="86"/>
    </location>
</feature>
<evidence type="ECO:0000256" key="2">
    <source>
        <dbReference type="ARBA" id="ARBA00005635"/>
    </source>
</evidence>
<feature type="compositionally biased region" description="Low complexity" evidence="9">
    <location>
        <begin position="87"/>
        <end position="100"/>
    </location>
</feature>